<name>A0A1G9VDL3_9ACTN</name>
<protein>
    <submittedName>
        <fullName evidence="1">Uncharacterized protein</fullName>
    </submittedName>
</protein>
<dbReference type="Proteomes" id="UP000199063">
    <property type="component" value="Unassembled WGS sequence"/>
</dbReference>
<dbReference type="AlphaFoldDB" id="A0A1G9VDL3"/>
<keyword evidence="2" id="KW-1185">Reference proteome</keyword>
<reference evidence="2" key="1">
    <citation type="submission" date="2016-10" db="EMBL/GenBank/DDBJ databases">
        <authorList>
            <person name="Varghese N."/>
            <person name="Submissions S."/>
        </authorList>
    </citation>
    <scope>NUCLEOTIDE SEQUENCE [LARGE SCALE GENOMIC DNA]</scope>
    <source>
        <strain evidence="2">CGMCC 4.7042</strain>
    </source>
</reference>
<dbReference type="STRING" id="1196353.SAMN05444921_11247"/>
<proteinExistence type="predicted"/>
<evidence type="ECO:0000313" key="2">
    <source>
        <dbReference type="Proteomes" id="UP000199063"/>
    </source>
</evidence>
<organism evidence="1 2">
    <name type="scientific">Streptomyces wuyuanensis</name>
    <dbReference type="NCBI Taxonomy" id="1196353"/>
    <lineage>
        <taxon>Bacteria</taxon>
        <taxon>Bacillati</taxon>
        <taxon>Actinomycetota</taxon>
        <taxon>Actinomycetes</taxon>
        <taxon>Kitasatosporales</taxon>
        <taxon>Streptomycetaceae</taxon>
        <taxon>Streptomyces</taxon>
    </lineage>
</organism>
<evidence type="ECO:0000313" key="1">
    <source>
        <dbReference type="EMBL" id="SDM70163.1"/>
    </source>
</evidence>
<accession>A0A1G9VDL3</accession>
<gene>
    <name evidence="1" type="ORF">SAMN05444921_11247</name>
</gene>
<sequence length="33" mass="3504">MGASVHHLNNCLHPSGCQIVMEAKSNAKDLANL</sequence>
<dbReference type="EMBL" id="FNHI01000012">
    <property type="protein sequence ID" value="SDM70163.1"/>
    <property type="molecule type" value="Genomic_DNA"/>
</dbReference>